<sequence>MTKTLSALAAASVIWTAPALAQPADPLTRPIQPAYAARWLAPQAPARVFGNTYYVGFGGLSLALIDTGAGLMLVDGGVPQGVAQVEANIRKLGFRVQDIRYILSTESHWDHSSGIAALARGSGAMAIASASGAEALRLGRSDPEDPQAEDLERFPAVGRVRAVRDGETIRLGNATVRAVMTPGHSPGSTSWTWKSCEAGQCRNVVFAASLNPISSDHFHYTRHPRRGDLTTGFRAGMRKLAALPCDVLITAHPDHSGFDAKLKAAEAGRAPNPFVDPGACRAYSAKYEALLDKRIAGEKSEK</sequence>
<evidence type="ECO:0000313" key="3">
    <source>
        <dbReference type="EMBL" id="RAK57372.1"/>
    </source>
</evidence>
<dbReference type="InterPro" id="IPR001279">
    <property type="entry name" value="Metallo-B-lactamas"/>
</dbReference>
<evidence type="ECO:0000313" key="4">
    <source>
        <dbReference type="Proteomes" id="UP000249725"/>
    </source>
</evidence>
<dbReference type="PANTHER" id="PTHR42951:SF17">
    <property type="entry name" value="METALLO-BETA-LACTAMASE DOMAIN-CONTAINING PROTEIN"/>
    <property type="match status" value="1"/>
</dbReference>
<dbReference type="InterPro" id="IPR036866">
    <property type="entry name" value="RibonucZ/Hydroxyglut_hydro"/>
</dbReference>
<dbReference type="RefSeq" id="WP_111513824.1">
    <property type="nucleotide sequence ID" value="NZ_QFYR01000001.1"/>
</dbReference>
<dbReference type="Proteomes" id="UP000249725">
    <property type="component" value="Unassembled WGS sequence"/>
</dbReference>
<dbReference type="NCBIfam" id="NF033105">
    <property type="entry name" value="bla_subclass_B3"/>
    <property type="match status" value="1"/>
</dbReference>
<dbReference type="NCBIfam" id="NF012229">
    <property type="entry name" value="bla_class_B_core"/>
    <property type="match status" value="1"/>
</dbReference>
<dbReference type="SMART" id="SM00849">
    <property type="entry name" value="Lactamase_B"/>
    <property type="match status" value="1"/>
</dbReference>
<evidence type="ECO:0000259" key="2">
    <source>
        <dbReference type="SMART" id="SM00849"/>
    </source>
</evidence>
<dbReference type="SUPFAM" id="SSF56281">
    <property type="entry name" value="Metallo-hydrolase/oxidoreductase"/>
    <property type="match status" value="1"/>
</dbReference>
<dbReference type="OrthoDB" id="9773738at2"/>
<proteinExistence type="predicted"/>
<keyword evidence="4" id="KW-1185">Reference proteome</keyword>
<feature type="domain" description="Metallo-beta-lactamase" evidence="2">
    <location>
        <begin position="49"/>
        <end position="252"/>
    </location>
</feature>
<feature type="signal peptide" evidence="1">
    <location>
        <begin position="1"/>
        <end position="21"/>
    </location>
</feature>
<protein>
    <submittedName>
        <fullName evidence="3">Subclass B3 metallo-beta-lactamase</fullName>
    </submittedName>
</protein>
<reference evidence="4" key="1">
    <citation type="submission" date="2018-05" db="EMBL/GenBank/DDBJ databases">
        <authorList>
            <person name="Li X."/>
        </authorList>
    </citation>
    <scope>NUCLEOTIDE SEQUENCE [LARGE SCALE GENOMIC DNA]</scope>
    <source>
        <strain evidence="4">YIM 73061</strain>
    </source>
</reference>
<gene>
    <name evidence="3" type="primary">bla</name>
    <name evidence="3" type="ORF">DJ018_05370</name>
</gene>
<organism evidence="3 4">
    <name type="scientific">Phenylobacterium deserti</name>
    <dbReference type="NCBI Taxonomy" id="1914756"/>
    <lineage>
        <taxon>Bacteria</taxon>
        <taxon>Pseudomonadati</taxon>
        <taxon>Pseudomonadota</taxon>
        <taxon>Alphaproteobacteria</taxon>
        <taxon>Caulobacterales</taxon>
        <taxon>Caulobacteraceae</taxon>
        <taxon>Phenylobacterium</taxon>
    </lineage>
</organism>
<comment type="caution">
    <text evidence="3">The sequence shown here is derived from an EMBL/GenBank/DDBJ whole genome shotgun (WGS) entry which is preliminary data.</text>
</comment>
<dbReference type="CDD" id="cd16290">
    <property type="entry name" value="AIM-1_SMB-1-like_MBL-B3"/>
    <property type="match status" value="1"/>
</dbReference>
<dbReference type="Pfam" id="PF00753">
    <property type="entry name" value="Lactamase_B"/>
    <property type="match status" value="1"/>
</dbReference>
<feature type="chain" id="PRO_5016378264" evidence="1">
    <location>
        <begin position="22"/>
        <end position="302"/>
    </location>
</feature>
<dbReference type="AlphaFoldDB" id="A0A328AQS3"/>
<evidence type="ECO:0000256" key="1">
    <source>
        <dbReference type="SAM" id="SignalP"/>
    </source>
</evidence>
<dbReference type="EMBL" id="QFYR01000001">
    <property type="protein sequence ID" value="RAK57372.1"/>
    <property type="molecule type" value="Genomic_DNA"/>
</dbReference>
<dbReference type="Gene3D" id="3.60.15.10">
    <property type="entry name" value="Ribonuclease Z/Hydroxyacylglutathione hydrolase-like"/>
    <property type="match status" value="1"/>
</dbReference>
<dbReference type="InterPro" id="IPR050855">
    <property type="entry name" value="NDM-1-like"/>
</dbReference>
<accession>A0A328AQS3</accession>
<keyword evidence="1" id="KW-0732">Signal</keyword>
<dbReference type="PANTHER" id="PTHR42951">
    <property type="entry name" value="METALLO-BETA-LACTAMASE DOMAIN-CONTAINING"/>
    <property type="match status" value="1"/>
</dbReference>
<name>A0A328AQS3_9CAUL</name>